<organism evidence="1 2">
    <name type="scientific">Heliorestis convoluta</name>
    <dbReference type="NCBI Taxonomy" id="356322"/>
    <lineage>
        <taxon>Bacteria</taxon>
        <taxon>Bacillati</taxon>
        <taxon>Bacillota</taxon>
        <taxon>Clostridia</taxon>
        <taxon>Eubacteriales</taxon>
        <taxon>Heliobacteriaceae</taxon>
        <taxon>Heliorestis</taxon>
    </lineage>
</organism>
<protein>
    <submittedName>
        <fullName evidence="1">Uncharacterized protein</fullName>
    </submittedName>
</protein>
<evidence type="ECO:0000313" key="1">
    <source>
        <dbReference type="EMBL" id="QGG49000.1"/>
    </source>
</evidence>
<dbReference type="Proteomes" id="UP000366051">
    <property type="component" value="Chromosome"/>
</dbReference>
<gene>
    <name evidence="1" type="ORF">FTV88_2911</name>
</gene>
<accession>A0A5Q2N9P9</accession>
<proteinExistence type="predicted"/>
<keyword evidence="2" id="KW-1185">Reference proteome</keyword>
<dbReference type="EMBL" id="CP045875">
    <property type="protein sequence ID" value="QGG49000.1"/>
    <property type="molecule type" value="Genomic_DNA"/>
</dbReference>
<name>A0A5Q2N9P9_9FIRM</name>
<reference evidence="2" key="1">
    <citation type="submission" date="2019-11" db="EMBL/GenBank/DDBJ databases">
        <title>Genome sequence of Heliorestis convoluta strain HH, an alkaliphilic and minimalistic phototrophic bacterium from a soda lake in Egypt.</title>
        <authorList>
            <person name="Dewey E.D."/>
            <person name="Stokes L.M."/>
            <person name="Burchell B.M."/>
            <person name="Shaffer K.N."/>
            <person name="Huntington A.M."/>
            <person name="Baker J.M."/>
            <person name="Nadendla S."/>
            <person name="Giglio M.G."/>
            <person name="Touchman J.W."/>
            <person name="Blankenship R.E."/>
            <person name="Madigan M.T."/>
            <person name="Sattley W.M."/>
        </authorList>
    </citation>
    <scope>NUCLEOTIDE SEQUENCE [LARGE SCALE GENOMIC DNA]</scope>
    <source>
        <strain evidence="2">HH</strain>
    </source>
</reference>
<dbReference type="KEGG" id="hcv:FTV88_2911"/>
<evidence type="ECO:0000313" key="2">
    <source>
        <dbReference type="Proteomes" id="UP000366051"/>
    </source>
</evidence>
<sequence>MLLISFFIFSHFPDQEYDRKERLILGVKKRLLLLLQG</sequence>
<dbReference type="AlphaFoldDB" id="A0A5Q2N9P9"/>